<keyword evidence="1" id="KW-0472">Membrane</keyword>
<keyword evidence="1" id="KW-0812">Transmembrane</keyword>
<keyword evidence="3" id="KW-1185">Reference proteome</keyword>
<gene>
    <name evidence="2" type="ordered locus">Despr_2959</name>
</gene>
<dbReference type="AlphaFoldDB" id="A0A7U4DQJ4"/>
<organism evidence="2 3">
    <name type="scientific">Desulfobulbus propionicus (strain ATCC 33891 / DSM 2032 / VKM B-1956 / 1pr3)</name>
    <dbReference type="NCBI Taxonomy" id="577650"/>
    <lineage>
        <taxon>Bacteria</taxon>
        <taxon>Pseudomonadati</taxon>
        <taxon>Thermodesulfobacteriota</taxon>
        <taxon>Desulfobulbia</taxon>
        <taxon>Desulfobulbales</taxon>
        <taxon>Desulfobulbaceae</taxon>
        <taxon>Desulfobulbus</taxon>
    </lineage>
</organism>
<name>A0A7U4DQJ4_DESPD</name>
<proteinExistence type="predicted"/>
<reference evidence="2 3" key="1">
    <citation type="journal article" date="2011" name="Stand. Genomic Sci.">
        <title>Complete genome sequence of Desulfobulbus propionicus type strain (1pr3).</title>
        <authorList>
            <person name="Pagani I."/>
            <person name="Lapidus A."/>
            <person name="Nolan M."/>
            <person name="Lucas S."/>
            <person name="Hammon N."/>
            <person name="Deshpande S."/>
            <person name="Cheng J.F."/>
            <person name="Chertkov O."/>
            <person name="Davenport K."/>
            <person name="Tapia R."/>
            <person name="Han C."/>
            <person name="Goodwin L."/>
            <person name="Pitluck S."/>
            <person name="Liolios K."/>
            <person name="Mavromatis K."/>
            <person name="Ivanova N."/>
            <person name="Mikhailova N."/>
            <person name="Pati A."/>
            <person name="Chen A."/>
            <person name="Palaniappan K."/>
            <person name="Land M."/>
            <person name="Hauser L."/>
            <person name="Chang Y.J."/>
            <person name="Jeffries C.D."/>
            <person name="Detter J.C."/>
            <person name="Brambilla E."/>
            <person name="Kannan K.P."/>
            <person name="Djao O.D."/>
            <person name="Rohde M."/>
            <person name="Pukall R."/>
            <person name="Spring S."/>
            <person name="Goker M."/>
            <person name="Sikorski J."/>
            <person name="Woyke T."/>
            <person name="Bristow J."/>
            <person name="Eisen J.A."/>
            <person name="Markowitz V."/>
            <person name="Hugenholtz P."/>
            <person name="Kyrpides N.C."/>
            <person name="Klenk H.P."/>
        </authorList>
    </citation>
    <scope>NUCLEOTIDE SEQUENCE [LARGE SCALE GENOMIC DNA]</scope>
    <source>
        <strain evidence="3">ATCC 33891 / DSM 2032 / 1pr3</strain>
    </source>
</reference>
<feature type="transmembrane region" description="Helical" evidence="1">
    <location>
        <begin position="54"/>
        <end position="72"/>
    </location>
</feature>
<sequence>MNMKVTMSDDRREMFRQLAVYSQVGMTFVFSILIGFGMGWFLDNKVFGGNTAPYLTFIFLAFGIAAGFKNLWDLNRKIQDE</sequence>
<dbReference type="Pfam" id="PF09527">
    <property type="entry name" value="ATPase_gene1"/>
    <property type="match status" value="1"/>
</dbReference>
<protein>
    <recommendedName>
        <fullName evidence="4">F0F1-ATPase subunit</fullName>
    </recommendedName>
</protein>
<accession>A0A7U4DQJ4</accession>
<evidence type="ECO:0000313" key="2">
    <source>
        <dbReference type="EMBL" id="ADW19092.1"/>
    </source>
</evidence>
<dbReference type="EMBL" id="CP002364">
    <property type="protein sequence ID" value="ADW19092.1"/>
    <property type="molecule type" value="Genomic_DNA"/>
</dbReference>
<dbReference type="Proteomes" id="UP000006365">
    <property type="component" value="Chromosome"/>
</dbReference>
<dbReference type="KEGG" id="dpr:Despr_2959"/>
<dbReference type="InterPro" id="IPR032820">
    <property type="entry name" value="ATPase_put"/>
</dbReference>
<evidence type="ECO:0008006" key="4">
    <source>
        <dbReference type="Google" id="ProtNLM"/>
    </source>
</evidence>
<evidence type="ECO:0000313" key="3">
    <source>
        <dbReference type="Proteomes" id="UP000006365"/>
    </source>
</evidence>
<evidence type="ECO:0000256" key="1">
    <source>
        <dbReference type="SAM" id="Phobius"/>
    </source>
</evidence>
<feature type="transmembrane region" description="Helical" evidence="1">
    <location>
        <begin position="20"/>
        <end position="42"/>
    </location>
</feature>
<keyword evidence="1" id="KW-1133">Transmembrane helix</keyword>